<comment type="caution">
    <text evidence="2">The sequence shown here is derived from an EMBL/GenBank/DDBJ whole genome shotgun (WGS) entry which is preliminary data.</text>
</comment>
<reference evidence="2" key="1">
    <citation type="journal article" date="2014" name="Int. J. Syst. Evol. Microbiol.">
        <title>Complete genome sequence of Corynebacterium casei LMG S-19264T (=DSM 44701T), isolated from a smear-ripened cheese.</title>
        <authorList>
            <consortium name="US DOE Joint Genome Institute (JGI-PGF)"/>
            <person name="Walter F."/>
            <person name="Albersmeier A."/>
            <person name="Kalinowski J."/>
            <person name="Ruckert C."/>
        </authorList>
    </citation>
    <scope>NUCLEOTIDE SEQUENCE</scope>
    <source>
        <strain evidence="2">CGMCC 1.15371</strain>
    </source>
</reference>
<name>A0A8J2VID6_9BACL</name>
<dbReference type="EMBL" id="BMIR01000002">
    <property type="protein sequence ID" value="GGE31760.1"/>
    <property type="molecule type" value="Genomic_DNA"/>
</dbReference>
<keyword evidence="1" id="KW-1133">Transmembrane helix</keyword>
<dbReference type="Pfam" id="PF22564">
    <property type="entry name" value="HAAS"/>
    <property type="match status" value="1"/>
</dbReference>
<evidence type="ECO:0008006" key="4">
    <source>
        <dbReference type="Google" id="ProtNLM"/>
    </source>
</evidence>
<dbReference type="RefSeq" id="WP_188689488.1">
    <property type="nucleotide sequence ID" value="NZ_BMIR01000002.1"/>
</dbReference>
<accession>A0A8J2VID6</accession>
<evidence type="ECO:0000313" key="2">
    <source>
        <dbReference type="EMBL" id="GGE31760.1"/>
    </source>
</evidence>
<evidence type="ECO:0000256" key="1">
    <source>
        <dbReference type="SAM" id="Phobius"/>
    </source>
</evidence>
<organism evidence="2 3">
    <name type="scientific">Pullulanibacillus camelliae</name>
    <dbReference type="NCBI Taxonomy" id="1707096"/>
    <lineage>
        <taxon>Bacteria</taxon>
        <taxon>Bacillati</taxon>
        <taxon>Bacillota</taxon>
        <taxon>Bacilli</taxon>
        <taxon>Bacillales</taxon>
        <taxon>Sporolactobacillaceae</taxon>
        <taxon>Pullulanibacillus</taxon>
    </lineage>
</organism>
<dbReference type="Proteomes" id="UP000628775">
    <property type="component" value="Unassembled WGS sequence"/>
</dbReference>
<evidence type="ECO:0000313" key="3">
    <source>
        <dbReference type="Proteomes" id="UP000628775"/>
    </source>
</evidence>
<feature type="transmembrane region" description="Helical" evidence="1">
    <location>
        <begin position="81"/>
        <end position="101"/>
    </location>
</feature>
<keyword evidence="1" id="KW-0472">Membrane</keyword>
<keyword evidence="1" id="KW-0812">Transmembrane</keyword>
<protein>
    <recommendedName>
        <fullName evidence="4">DUF1700 domain-containing protein</fullName>
    </recommendedName>
</protein>
<dbReference type="AlphaFoldDB" id="A0A8J2VID6"/>
<keyword evidence="3" id="KW-1185">Reference proteome</keyword>
<gene>
    <name evidence="2" type="ORF">GCM10011391_08040</name>
</gene>
<sequence>MNKKQFLQRLEQSLKKLPAEERRDILADYEEHFAIGMSEGQTEENIVEALGNPGQIGKETLASYHLEKVGTTVTTGNIMRAVWAVIGLGFFNLVVVLGPFIGLSSIVVAGWAVGVAFIASPLLVLADVAISPTTFHWFQCFAAIALCGLGFFISIGMLFTTKAFTKGFIRYLNYNASLVKGGMKREV</sequence>
<proteinExistence type="predicted"/>
<feature type="transmembrane region" description="Helical" evidence="1">
    <location>
        <begin position="108"/>
        <end position="130"/>
    </location>
</feature>
<feature type="transmembrane region" description="Helical" evidence="1">
    <location>
        <begin position="136"/>
        <end position="160"/>
    </location>
</feature>
<reference evidence="2" key="2">
    <citation type="submission" date="2020-09" db="EMBL/GenBank/DDBJ databases">
        <authorList>
            <person name="Sun Q."/>
            <person name="Zhou Y."/>
        </authorList>
    </citation>
    <scope>NUCLEOTIDE SEQUENCE</scope>
    <source>
        <strain evidence="2">CGMCC 1.15371</strain>
    </source>
</reference>